<comment type="caution">
    <text evidence="1">The sequence shown here is derived from an EMBL/GenBank/DDBJ whole genome shotgun (WGS) entry which is preliminary data.</text>
</comment>
<gene>
    <name evidence="1" type="ORF">G5S42_17425</name>
</gene>
<dbReference type="EMBL" id="JAALDK010000001">
    <property type="protein sequence ID" value="NUY01434.1"/>
    <property type="molecule type" value="Genomic_DNA"/>
</dbReference>
<evidence type="ECO:0000313" key="2">
    <source>
        <dbReference type="Proteomes" id="UP000594380"/>
    </source>
</evidence>
<dbReference type="AlphaFoldDB" id="A0A7Y6K0S5"/>
<dbReference type="Proteomes" id="UP000594380">
    <property type="component" value="Unassembled WGS sequence"/>
</dbReference>
<proteinExistence type="predicted"/>
<dbReference type="GeneID" id="301102118"/>
<sequence>MSDVADELLERLLRELESPEITRTKRFVNKFAAHADNKAREDDPKPRPTVNDIESSLRILAQLYQFVIGPLLYDRSGTLVPTPQYDQIRSLDEPFVRTQQLDDARAVWKEEAACMDAWVAGDEIRYRFGAERAGKNKAGWQAGRRG</sequence>
<dbReference type="RefSeq" id="WP_176107881.1">
    <property type="nucleotide sequence ID" value="NZ_JAALDK010000001.1"/>
</dbReference>
<accession>A0A7Y6K0S5</accession>
<name>A0A7Y6K0S5_9BURK</name>
<reference evidence="1 2" key="1">
    <citation type="submission" date="2020-02" db="EMBL/GenBank/DDBJ databases">
        <title>Paraburkholderia simonii sp. nov. and Paraburkholderia youngii sp. nov. Brazilian and Mexican Mimosa-associated rhizobia.</title>
        <authorList>
            <person name="Mavima L."/>
            <person name="Beukes C.W."/>
            <person name="Chan W.Y."/>
            <person name="Palmer M."/>
            <person name="De Meyer S.E."/>
            <person name="James E.K."/>
            <person name="Venter S.N."/>
            <person name="Steenkamp E.T."/>
        </authorList>
    </citation>
    <scope>NUCLEOTIDE SEQUENCE [LARGE SCALE GENOMIC DNA]</scope>
    <source>
        <strain evidence="1 2">JPY169</strain>
    </source>
</reference>
<protein>
    <submittedName>
        <fullName evidence="1">Uncharacterized protein</fullName>
    </submittedName>
</protein>
<evidence type="ECO:0000313" key="1">
    <source>
        <dbReference type="EMBL" id="NUY01434.1"/>
    </source>
</evidence>
<organism evidence="1 2">
    <name type="scientific">Paraburkholderia youngii</name>
    <dbReference type="NCBI Taxonomy" id="2782701"/>
    <lineage>
        <taxon>Bacteria</taxon>
        <taxon>Pseudomonadati</taxon>
        <taxon>Pseudomonadota</taxon>
        <taxon>Betaproteobacteria</taxon>
        <taxon>Burkholderiales</taxon>
        <taxon>Burkholderiaceae</taxon>
        <taxon>Paraburkholderia</taxon>
    </lineage>
</organism>